<keyword evidence="7" id="KW-1185">Reference proteome</keyword>
<comment type="similarity">
    <text evidence="2 5">Belongs to the RxLR effector family.</text>
</comment>
<gene>
    <name evidence="6" type="ORF">V7S43_005517</name>
</gene>
<comment type="domain">
    <text evidence="5">The RxLR-dEER motif acts to carry the protein into the host cell cytoplasm through binding to cell surface phosphatidylinositol-3-phosphate.</text>
</comment>
<protein>
    <recommendedName>
        <fullName evidence="5">RxLR effector protein</fullName>
    </recommendedName>
</protein>
<dbReference type="EMBL" id="JBIMZQ010000009">
    <property type="protein sequence ID" value="KAL3669133.1"/>
    <property type="molecule type" value="Genomic_DNA"/>
</dbReference>
<reference evidence="6 7" key="1">
    <citation type="submission" date="2024-09" db="EMBL/GenBank/DDBJ databases">
        <title>Genome sequencing and assembly of Phytophthora oleae, isolate VK10A, causative agent of rot of olive drupes.</title>
        <authorList>
            <person name="Conti Taguali S."/>
            <person name="Riolo M."/>
            <person name="La Spada F."/>
            <person name="Cacciola S.O."/>
            <person name="Dionisio G."/>
        </authorList>
    </citation>
    <scope>NUCLEOTIDE SEQUENCE [LARGE SCALE GENOMIC DNA]</scope>
    <source>
        <strain evidence="6 7">VK10A</strain>
    </source>
</reference>
<sequence>MRFAFLLLVAAVSLISSGDAVSTQADVKSRLLRTHKKTDAYSTEEEERGLDKSVIKKLPEQFKNMYKYPENLKNTLASWHSGLQSVDDAVMYMKSLNMDFDAIDHFVTEYRKYITIHGLPY</sequence>
<accession>A0ABD3FR16</accession>
<dbReference type="Proteomes" id="UP001632037">
    <property type="component" value="Unassembled WGS sequence"/>
</dbReference>
<evidence type="ECO:0000256" key="3">
    <source>
        <dbReference type="ARBA" id="ARBA00022525"/>
    </source>
</evidence>
<name>A0ABD3FR16_9STRA</name>
<organism evidence="6 7">
    <name type="scientific">Phytophthora oleae</name>
    <dbReference type="NCBI Taxonomy" id="2107226"/>
    <lineage>
        <taxon>Eukaryota</taxon>
        <taxon>Sar</taxon>
        <taxon>Stramenopiles</taxon>
        <taxon>Oomycota</taxon>
        <taxon>Peronosporomycetes</taxon>
        <taxon>Peronosporales</taxon>
        <taxon>Peronosporaceae</taxon>
        <taxon>Phytophthora</taxon>
    </lineage>
</organism>
<evidence type="ECO:0000256" key="2">
    <source>
        <dbReference type="ARBA" id="ARBA00010400"/>
    </source>
</evidence>
<dbReference type="Pfam" id="PF16810">
    <property type="entry name" value="RXLR"/>
    <property type="match status" value="1"/>
</dbReference>
<dbReference type="AlphaFoldDB" id="A0ABD3FR16"/>
<evidence type="ECO:0000313" key="7">
    <source>
        <dbReference type="Proteomes" id="UP001632037"/>
    </source>
</evidence>
<comment type="subcellular location">
    <subcellularLocation>
        <location evidence="1 5">Secreted</location>
    </subcellularLocation>
</comment>
<keyword evidence="3 5" id="KW-0964">Secreted</keyword>
<dbReference type="InterPro" id="IPR031825">
    <property type="entry name" value="RXLR"/>
</dbReference>
<evidence type="ECO:0000256" key="1">
    <source>
        <dbReference type="ARBA" id="ARBA00004613"/>
    </source>
</evidence>
<evidence type="ECO:0000313" key="6">
    <source>
        <dbReference type="EMBL" id="KAL3669133.1"/>
    </source>
</evidence>
<keyword evidence="4 5" id="KW-0732">Signal</keyword>
<evidence type="ECO:0000256" key="5">
    <source>
        <dbReference type="RuleBase" id="RU367124"/>
    </source>
</evidence>
<feature type="chain" id="PRO_5045002964" description="RxLR effector protein" evidence="5">
    <location>
        <begin position="21"/>
        <end position="121"/>
    </location>
</feature>
<feature type="signal peptide" evidence="5">
    <location>
        <begin position="1"/>
        <end position="20"/>
    </location>
</feature>
<comment type="caution">
    <text evidence="6">The sequence shown here is derived from an EMBL/GenBank/DDBJ whole genome shotgun (WGS) entry which is preliminary data.</text>
</comment>
<comment type="function">
    <text evidence="5">Effector that suppresses plant defense responses during pathogen infection.</text>
</comment>
<evidence type="ECO:0000256" key="4">
    <source>
        <dbReference type="ARBA" id="ARBA00022729"/>
    </source>
</evidence>
<proteinExistence type="inferred from homology"/>